<sequence length="163" mass="17299">MTTEDTVISVFDTHTEAEAAIKGLHKLGFDMAKLSIVGKGYQTEEHPVGFYTKGDRVKTWGGIGAVWGGFWGLLFAPAVFFIPGVGLIALAGPVVTTLVAALESAAVMGGLSALGAALISMGLPEEDVIKYEKDLIADKYLLMLHGTEEETTQAREMLNAIKA</sequence>
<name>A0A1Z4BUJ2_9GAMM</name>
<dbReference type="Proteomes" id="UP000197019">
    <property type="component" value="Chromosome"/>
</dbReference>
<reference evidence="3 5" key="2">
    <citation type="submission" date="2017-11" db="EMBL/GenBank/DDBJ databases">
        <title>Draft Genome Sequence of Methylobacter psychrotolerans Sph1T, an Obligate Methanotroph from Low-Temperature Environments.</title>
        <authorList>
            <person name="Oshkin I.Y."/>
            <person name="Miroshnikov K."/>
            <person name="Belova S.E."/>
            <person name="Korzhenkov A."/>
            <person name="Toshchakov S.V."/>
            <person name="Dedysh S.N."/>
        </authorList>
    </citation>
    <scope>NUCLEOTIDE SEQUENCE [LARGE SCALE GENOMIC DNA]</scope>
    <source>
        <strain evidence="3 5">Sph1</strain>
    </source>
</reference>
<accession>A0A1Z4BUJ2</accession>
<dbReference type="PANTHER" id="PTHR36109:SF2">
    <property type="entry name" value="MEMBRANE PROTEIN"/>
    <property type="match status" value="1"/>
</dbReference>
<dbReference type="EMBL" id="PGFZ01000001">
    <property type="protein sequence ID" value="POZ53922.1"/>
    <property type="molecule type" value="Genomic_DNA"/>
</dbReference>
<evidence type="ECO:0000313" key="3">
    <source>
        <dbReference type="EMBL" id="POZ53922.1"/>
    </source>
</evidence>
<proteinExistence type="predicted"/>
<dbReference type="InterPro" id="IPR052948">
    <property type="entry name" value="Low_temp-induced_all0457"/>
</dbReference>
<dbReference type="Proteomes" id="UP000237423">
    <property type="component" value="Unassembled WGS sequence"/>
</dbReference>
<dbReference type="EMBL" id="CP022129">
    <property type="protein sequence ID" value="ASF44981.1"/>
    <property type="molecule type" value="Genomic_DNA"/>
</dbReference>
<dbReference type="PANTHER" id="PTHR36109">
    <property type="entry name" value="MEMBRANE PROTEIN-RELATED"/>
    <property type="match status" value="1"/>
</dbReference>
<organism evidence="2 4">
    <name type="scientific">Methylovulum psychrotolerans</name>
    <dbReference type="NCBI Taxonomy" id="1704499"/>
    <lineage>
        <taxon>Bacteria</taxon>
        <taxon>Pseudomonadati</taxon>
        <taxon>Pseudomonadota</taxon>
        <taxon>Gammaproteobacteria</taxon>
        <taxon>Methylococcales</taxon>
        <taxon>Methylococcaceae</taxon>
        <taxon>Methylovulum</taxon>
    </lineage>
</organism>
<keyword evidence="1" id="KW-1133">Transmembrane helix</keyword>
<dbReference type="KEGG" id="mpsy:CEK71_02255"/>
<feature type="transmembrane region" description="Helical" evidence="1">
    <location>
        <begin position="66"/>
        <end position="92"/>
    </location>
</feature>
<evidence type="ECO:0000256" key="1">
    <source>
        <dbReference type="SAM" id="Phobius"/>
    </source>
</evidence>
<feature type="transmembrane region" description="Helical" evidence="1">
    <location>
        <begin position="98"/>
        <end position="123"/>
    </location>
</feature>
<keyword evidence="1" id="KW-0472">Membrane</keyword>
<evidence type="ECO:0000313" key="4">
    <source>
        <dbReference type="Proteomes" id="UP000197019"/>
    </source>
</evidence>
<keyword evidence="4" id="KW-1185">Reference proteome</keyword>
<evidence type="ECO:0000313" key="2">
    <source>
        <dbReference type="EMBL" id="ASF44981.1"/>
    </source>
</evidence>
<dbReference type="OrthoDB" id="515952at2"/>
<keyword evidence="1" id="KW-0812">Transmembrane</keyword>
<protein>
    <submittedName>
        <fullName evidence="2">DUF1269 domain-containing family protein</fullName>
    </submittedName>
</protein>
<gene>
    <name evidence="3" type="ORF">AADEFJLK_00964</name>
    <name evidence="2" type="ORF">CEK71_02255</name>
</gene>
<dbReference type="RefSeq" id="WP_088617864.1">
    <property type="nucleotide sequence ID" value="NZ_CP022129.1"/>
</dbReference>
<dbReference type="AlphaFoldDB" id="A0A1Z4BUJ2"/>
<evidence type="ECO:0000313" key="5">
    <source>
        <dbReference type="Proteomes" id="UP000237423"/>
    </source>
</evidence>
<reference evidence="2 4" key="1">
    <citation type="submission" date="2017-06" db="EMBL/GenBank/DDBJ databases">
        <title>Genome Sequencing of the methanotroph Methylovulum psychrotolerants str. HV10-M2 isolated from a high-altitude environment.</title>
        <authorList>
            <person name="Mateos-Rivera A."/>
        </authorList>
    </citation>
    <scope>NUCLEOTIDE SEQUENCE [LARGE SCALE GENOMIC DNA]</scope>
    <source>
        <strain evidence="2 4">HV10_M2</strain>
    </source>
</reference>